<evidence type="ECO:0000256" key="2">
    <source>
        <dbReference type="SAM" id="MobiDB-lite"/>
    </source>
</evidence>
<keyword evidence="1" id="KW-0175">Coiled coil</keyword>
<dbReference type="AlphaFoldDB" id="X1E816"/>
<protein>
    <recommendedName>
        <fullName evidence="3">Fe/B12 periplasmic-binding domain-containing protein</fullName>
    </recommendedName>
</protein>
<dbReference type="InterPro" id="IPR002491">
    <property type="entry name" value="ABC_transptr_periplasmic_BD"/>
</dbReference>
<dbReference type="PANTHER" id="PTHR30535">
    <property type="entry name" value="VITAMIN B12-BINDING PROTEIN"/>
    <property type="match status" value="1"/>
</dbReference>
<dbReference type="InterPro" id="IPR050902">
    <property type="entry name" value="ABC_Transporter_SBP"/>
</dbReference>
<sequence length="253" mass="28646">MISLKILRDIIESKLLKIDIRDEFKTLAVIVTIFTILSTVLFGCKQETAVFEKSTQITEGVTEPTPEVTTTEEPTTETEEAFKIEYPVTVTDDVGKEVTLTEYPDKIISLAPGNTEILFTLDLDEELVGVDNFSNYPEEAESIEKIGDAFDLNMEKIIELEPDLILTLKGMEEAVKEFENFGIAVYTLDANKIENVLEDIEEIGQLTNRVEKAEELTSEMQEKIDEIKTLVADVSDEEKPKVFYMVWNEPIMS</sequence>
<organism evidence="4">
    <name type="scientific">marine sediment metagenome</name>
    <dbReference type="NCBI Taxonomy" id="412755"/>
    <lineage>
        <taxon>unclassified sequences</taxon>
        <taxon>metagenomes</taxon>
        <taxon>ecological metagenomes</taxon>
    </lineage>
</organism>
<name>X1E816_9ZZZZ</name>
<dbReference type="Gene3D" id="3.40.50.1980">
    <property type="entry name" value="Nitrogenase molybdenum iron protein domain"/>
    <property type="match status" value="2"/>
</dbReference>
<feature type="compositionally biased region" description="Low complexity" evidence="2">
    <location>
        <begin position="58"/>
        <end position="73"/>
    </location>
</feature>
<evidence type="ECO:0000256" key="1">
    <source>
        <dbReference type="SAM" id="Coils"/>
    </source>
</evidence>
<feature type="region of interest" description="Disordered" evidence="2">
    <location>
        <begin position="57"/>
        <end position="78"/>
    </location>
</feature>
<proteinExistence type="predicted"/>
<dbReference type="EMBL" id="BARU01001124">
    <property type="protein sequence ID" value="GAH29426.1"/>
    <property type="molecule type" value="Genomic_DNA"/>
</dbReference>
<dbReference type="Pfam" id="PF01497">
    <property type="entry name" value="Peripla_BP_2"/>
    <property type="match status" value="1"/>
</dbReference>
<evidence type="ECO:0000259" key="3">
    <source>
        <dbReference type="PROSITE" id="PS50983"/>
    </source>
</evidence>
<accession>X1E816</accession>
<dbReference type="PANTHER" id="PTHR30535:SF34">
    <property type="entry name" value="MOLYBDATE-BINDING PROTEIN MOLA"/>
    <property type="match status" value="1"/>
</dbReference>
<feature type="domain" description="Fe/B12 periplasmic-binding" evidence="3">
    <location>
        <begin position="106"/>
        <end position="253"/>
    </location>
</feature>
<comment type="caution">
    <text evidence="4">The sequence shown here is derived from an EMBL/GenBank/DDBJ whole genome shotgun (WGS) entry which is preliminary data.</text>
</comment>
<feature type="coiled-coil region" evidence="1">
    <location>
        <begin position="203"/>
        <end position="233"/>
    </location>
</feature>
<dbReference type="PROSITE" id="PS50983">
    <property type="entry name" value="FE_B12_PBP"/>
    <property type="match status" value="1"/>
</dbReference>
<dbReference type="SUPFAM" id="SSF53807">
    <property type="entry name" value="Helical backbone' metal receptor"/>
    <property type="match status" value="1"/>
</dbReference>
<reference evidence="4" key="1">
    <citation type="journal article" date="2014" name="Front. Microbiol.">
        <title>High frequency of phylogenetically diverse reductive dehalogenase-homologous genes in deep subseafloor sedimentary metagenomes.</title>
        <authorList>
            <person name="Kawai M."/>
            <person name="Futagami T."/>
            <person name="Toyoda A."/>
            <person name="Takaki Y."/>
            <person name="Nishi S."/>
            <person name="Hori S."/>
            <person name="Arai W."/>
            <person name="Tsubouchi T."/>
            <person name="Morono Y."/>
            <person name="Uchiyama I."/>
            <person name="Ito T."/>
            <person name="Fujiyama A."/>
            <person name="Inagaki F."/>
            <person name="Takami H."/>
        </authorList>
    </citation>
    <scope>NUCLEOTIDE SEQUENCE</scope>
    <source>
        <strain evidence="4">Expedition CK06-06</strain>
    </source>
</reference>
<gene>
    <name evidence="4" type="ORF">S03H2_03129</name>
</gene>
<evidence type="ECO:0000313" key="4">
    <source>
        <dbReference type="EMBL" id="GAH29426.1"/>
    </source>
</evidence>
<feature type="non-terminal residue" evidence="4">
    <location>
        <position position="253"/>
    </location>
</feature>